<evidence type="ECO:0000256" key="2">
    <source>
        <dbReference type="ARBA" id="ARBA00022505"/>
    </source>
</evidence>
<evidence type="ECO:0000256" key="4">
    <source>
        <dbReference type="ARBA" id="ARBA00023002"/>
    </source>
</evidence>
<feature type="region of interest" description="Disordered" evidence="5">
    <location>
        <begin position="1"/>
        <end position="28"/>
    </location>
</feature>
<dbReference type="AlphaFoldDB" id="M0MNJ8"/>
<feature type="domain" description="Oxidoreductase molybdopterin-binding" evidence="6">
    <location>
        <begin position="60"/>
        <end position="230"/>
    </location>
</feature>
<keyword evidence="2" id="KW-0500">Molybdenum</keyword>
<dbReference type="GO" id="GO:0008482">
    <property type="term" value="F:sulfite oxidase activity"/>
    <property type="evidence" value="ECO:0007669"/>
    <property type="project" value="TreeGrafter"/>
</dbReference>
<accession>M0MNJ8</accession>
<dbReference type="EMBL" id="AOMD01000009">
    <property type="protein sequence ID" value="EMA47277.1"/>
    <property type="molecule type" value="Genomic_DNA"/>
</dbReference>
<dbReference type="PANTHER" id="PTHR19372">
    <property type="entry name" value="SULFITE REDUCTASE"/>
    <property type="match status" value="1"/>
</dbReference>
<evidence type="ECO:0000313" key="9">
    <source>
        <dbReference type="Proteomes" id="UP000011669"/>
    </source>
</evidence>
<dbReference type="InterPro" id="IPR036374">
    <property type="entry name" value="OxRdtase_Mopterin-bd_sf"/>
</dbReference>
<evidence type="ECO:0000256" key="5">
    <source>
        <dbReference type="SAM" id="MobiDB-lite"/>
    </source>
</evidence>
<reference evidence="8 9" key="1">
    <citation type="journal article" date="2014" name="PLoS Genet.">
        <title>Phylogenetically driven sequencing of extremely halophilic archaea reveals strategies for static and dynamic osmo-response.</title>
        <authorList>
            <person name="Becker E.A."/>
            <person name="Seitzer P.M."/>
            <person name="Tritt A."/>
            <person name="Larsen D."/>
            <person name="Krusor M."/>
            <person name="Yao A.I."/>
            <person name="Wu D."/>
            <person name="Madern D."/>
            <person name="Eisen J.A."/>
            <person name="Darling A.E."/>
            <person name="Facciotti M.T."/>
        </authorList>
    </citation>
    <scope>NUCLEOTIDE SEQUENCE [LARGE SCALE GENOMIC DNA]</scope>
    <source>
        <strain evidence="8 9">DSM 5350</strain>
    </source>
</reference>
<dbReference type="Proteomes" id="UP000011669">
    <property type="component" value="Unassembled WGS sequence"/>
</dbReference>
<dbReference type="InterPro" id="IPR008335">
    <property type="entry name" value="Mopterin_OxRdtase_euk"/>
</dbReference>
<proteinExistence type="predicted"/>
<dbReference type="SUPFAM" id="SSF56524">
    <property type="entry name" value="Oxidoreductase molybdopterin-binding domain"/>
    <property type="match status" value="1"/>
</dbReference>
<dbReference type="GO" id="GO:0030151">
    <property type="term" value="F:molybdenum ion binding"/>
    <property type="evidence" value="ECO:0007669"/>
    <property type="project" value="InterPro"/>
</dbReference>
<dbReference type="CDD" id="cd02110">
    <property type="entry name" value="SO_family_Moco_dimer"/>
    <property type="match status" value="1"/>
</dbReference>
<evidence type="ECO:0000256" key="1">
    <source>
        <dbReference type="ARBA" id="ARBA00001924"/>
    </source>
</evidence>
<organism evidence="8 9">
    <name type="scientific">Halococcus saccharolyticus DSM 5350</name>
    <dbReference type="NCBI Taxonomy" id="1227455"/>
    <lineage>
        <taxon>Archaea</taxon>
        <taxon>Methanobacteriati</taxon>
        <taxon>Methanobacteriota</taxon>
        <taxon>Stenosarchaea group</taxon>
        <taxon>Halobacteria</taxon>
        <taxon>Halobacteriales</taxon>
        <taxon>Halococcaceae</taxon>
        <taxon>Halococcus</taxon>
    </lineage>
</organism>
<gene>
    <name evidence="8" type="ORF">C449_02405</name>
</gene>
<dbReference type="InterPro" id="IPR000572">
    <property type="entry name" value="OxRdtase_Mopterin-bd_dom"/>
</dbReference>
<dbReference type="InterPro" id="IPR014756">
    <property type="entry name" value="Ig_E-set"/>
</dbReference>
<dbReference type="STRING" id="1227455.C449_02405"/>
<dbReference type="PATRIC" id="fig|1227455.4.peg.491"/>
<feature type="domain" description="Moybdenum cofactor oxidoreductase dimerisation" evidence="7">
    <location>
        <begin position="290"/>
        <end position="382"/>
    </location>
</feature>
<dbReference type="Gene3D" id="3.90.420.10">
    <property type="entry name" value="Oxidoreductase, molybdopterin-binding domain"/>
    <property type="match status" value="1"/>
</dbReference>
<evidence type="ECO:0000313" key="8">
    <source>
        <dbReference type="EMBL" id="EMA47277.1"/>
    </source>
</evidence>
<evidence type="ECO:0000256" key="3">
    <source>
        <dbReference type="ARBA" id="ARBA00022723"/>
    </source>
</evidence>
<comment type="caution">
    <text evidence="8">The sequence shown here is derived from an EMBL/GenBank/DDBJ whole genome shotgun (WGS) entry which is preliminary data.</text>
</comment>
<dbReference type="GO" id="GO:0043546">
    <property type="term" value="F:molybdopterin cofactor binding"/>
    <property type="evidence" value="ECO:0007669"/>
    <property type="project" value="TreeGrafter"/>
</dbReference>
<dbReference type="OrthoDB" id="9576at2157"/>
<sequence length="426" mass="46167">MSETREGRREEIDAILDRKPGTSETRDEADRYTVVGAASRETFANWLTPIEEHFVCHRNPIPDGDADAWTIDVAGTDGDETELPLTDIVEDLPTVAVAHTMECAGNGRGQHDPETGSVQWGCEAVGTAVWTGTPVRSVLRASGLDTDAAATGSGADDEDRWLTAIGDDSTEEETFARSIPLSKALDDCLLAHGMNGEALPAEHGYPVRLVVPGWYGVNSVKWLSELRVSEGMVTESALDRPGTHARWQQDDYRIHPAGETPEHADTVPTTGTWDQLESSAVDHPYTFDETVMSLIGRPTGEEPITPHEDTVTVRGVAWAGDDEIAGVEVSTDSGEAWHDAELFGPDYAGAWRLFEYTWEPTPGTYTLASRATDERGRAQPATIGAPEDGLDAIENDQFPWNEGGYAANAYLPNAIEVEVTSEDDTA</sequence>
<evidence type="ECO:0000259" key="7">
    <source>
        <dbReference type="Pfam" id="PF03404"/>
    </source>
</evidence>
<dbReference type="RefSeq" id="WP_006076292.1">
    <property type="nucleotide sequence ID" value="NZ_AOMD01000009.1"/>
</dbReference>
<evidence type="ECO:0000259" key="6">
    <source>
        <dbReference type="Pfam" id="PF00174"/>
    </source>
</evidence>
<dbReference type="GO" id="GO:0020037">
    <property type="term" value="F:heme binding"/>
    <property type="evidence" value="ECO:0007669"/>
    <property type="project" value="TreeGrafter"/>
</dbReference>
<comment type="cofactor">
    <cofactor evidence="1">
        <name>Mo-molybdopterin</name>
        <dbReference type="ChEBI" id="CHEBI:71302"/>
    </cofactor>
</comment>
<dbReference type="Pfam" id="PF03404">
    <property type="entry name" value="Mo-co_dimer"/>
    <property type="match status" value="1"/>
</dbReference>
<dbReference type="PANTHER" id="PTHR19372:SF7">
    <property type="entry name" value="SULFITE OXIDASE, MITOCHONDRIAL"/>
    <property type="match status" value="1"/>
</dbReference>
<protein>
    <submittedName>
        <fullName evidence="8">Oxidoreductase molybdopterin binding protein</fullName>
    </submittedName>
</protein>
<keyword evidence="3" id="KW-0479">Metal-binding</keyword>
<dbReference type="SUPFAM" id="SSF81296">
    <property type="entry name" value="E set domains"/>
    <property type="match status" value="1"/>
</dbReference>
<name>M0MNJ8_9EURY</name>
<dbReference type="InParanoid" id="M0MNJ8"/>
<keyword evidence="4" id="KW-0560">Oxidoreductase</keyword>
<keyword evidence="9" id="KW-1185">Reference proteome</keyword>
<dbReference type="Gene3D" id="2.60.40.650">
    <property type="match status" value="1"/>
</dbReference>
<dbReference type="GO" id="GO:0006790">
    <property type="term" value="P:sulfur compound metabolic process"/>
    <property type="evidence" value="ECO:0007669"/>
    <property type="project" value="TreeGrafter"/>
</dbReference>
<dbReference type="Pfam" id="PF00174">
    <property type="entry name" value="Oxidored_molyb"/>
    <property type="match status" value="1"/>
</dbReference>
<dbReference type="InterPro" id="IPR005066">
    <property type="entry name" value="MoCF_OxRdtse_dimer"/>
</dbReference>
<dbReference type="PRINTS" id="PR00407">
    <property type="entry name" value="EUMOPTERIN"/>
</dbReference>